<dbReference type="EMBL" id="KN824277">
    <property type="protein sequence ID" value="KIM34306.1"/>
    <property type="molecule type" value="Genomic_DNA"/>
</dbReference>
<evidence type="ECO:0000313" key="2">
    <source>
        <dbReference type="Proteomes" id="UP000054097"/>
    </source>
</evidence>
<dbReference type="AlphaFoldDB" id="A0A0C3BSD3"/>
<keyword evidence="2" id="KW-1185">Reference proteome</keyword>
<evidence type="ECO:0000313" key="1">
    <source>
        <dbReference type="EMBL" id="KIM34306.1"/>
    </source>
</evidence>
<reference evidence="1 2" key="1">
    <citation type="submission" date="2014-04" db="EMBL/GenBank/DDBJ databases">
        <authorList>
            <consortium name="DOE Joint Genome Institute"/>
            <person name="Kuo A."/>
            <person name="Zuccaro A."/>
            <person name="Kohler A."/>
            <person name="Nagy L.G."/>
            <person name="Floudas D."/>
            <person name="Copeland A."/>
            <person name="Barry K.W."/>
            <person name="Cichocki N."/>
            <person name="Veneault-Fourrey C."/>
            <person name="LaButti K."/>
            <person name="Lindquist E.A."/>
            <person name="Lipzen A."/>
            <person name="Lundell T."/>
            <person name="Morin E."/>
            <person name="Murat C."/>
            <person name="Sun H."/>
            <person name="Tunlid A."/>
            <person name="Henrissat B."/>
            <person name="Grigoriev I.V."/>
            <person name="Hibbett D.S."/>
            <person name="Martin F."/>
            <person name="Nordberg H.P."/>
            <person name="Cantor M.N."/>
            <person name="Hua S.X."/>
        </authorList>
    </citation>
    <scope>NUCLEOTIDE SEQUENCE [LARGE SCALE GENOMIC DNA]</scope>
    <source>
        <strain evidence="1 2">MAFF 305830</strain>
    </source>
</reference>
<protein>
    <submittedName>
        <fullName evidence="1">Uncharacterized protein</fullName>
    </submittedName>
</protein>
<proteinExistence type="predicted"/>
<gene>
    <name evidence="1" type="ORF">M408DRAFT_325741</name>
</gene>
<organism evidence="1 2">
    <name type="scientific">Serendipita vermifera MAFF 305830</name>
    <dbReference type="NCBI Taxonomy" id="933852"/>
    <lineage>
        <taxon>Eukaryota</taxon>
        <taxon>Fungi</taxon>
        <taxon>Dikarya</taxon>
        <taxon>Basidiomycota</taxon>
        <taxon>Agaricomycotina</taxon>
        <taxon>Agaricomycetes</taxon>
        <taxon>Sebacinales</taxon>
        <taxon>Serendipitaceae</taxon>
        <taxon>Serendipita</taxon>
    </lineage>
</organism>
<name>A0A0C3BSD3_SERVB</name>
<feature type="non-terminal residue" evidence="1">
    <location>
        <position position="61"/>
    </location>
</feature>
<dbReference type="Proteomes" id="UP000054097">
    <property type="component" value="Unassembled WGS sequence"/>
</dbReference>
<dbReference type="HOGENOM" id="CLU_2929191_0_0_1"/>
<reference evidence="2" key="2">
    <citation type="submission" date="2015-01" db="EMBL/GenBank/DDBJ databases">
        <title>Evolutionary Origins and Diversification of the Mycorrhizal Mutualists.</title>
        <authorList>
            <consortium name="DOE Joint Genome Institute"/>
            <consortium name="Mycorrhizal Genomics Consortium"/>
            <person name="Kohler A."/>
            <person name="Kuo A."/>
            <person name="Nagy L.G."/>
            <person name="Floudas D."/>
            <person name="Copeland A."/>
            <person name="Barry K.W."/>
            <person name="Cichocki N."/>
            <person name="Veneault-Fourrey C."/>
            <person name="LaButti K."/>
            <person name="Lindquist E.A."/>
            <person name="Lipzen A."/>
            <person name="Lundell T."/>
            <person name="Morin E."/>
            <person name="Murat C."/>
            <person name="Riley R."/>
            <person name="Ohm R."/>
            <person name="Sun H."/>
            <person name="Tunlid A."/>
            <person name="Henrissat B."/>
            <person name="Grigoriev I.V."/>
            <person name="Hibbett D.S."/>
            <person name="Martin F."/>
        </authorList>
    </citation>
    <scope>NUCLEOTIDE SEQUENCE [LARGE SCALE GENOMIC DNA]</scope>
    <source>
        <strain evidence="2">MAFF 305830</strain>
    </source>
</reference>
<accession>A0A0C3BSD3</accession>
<sequence length="61" mass="7427">MAQVVTSIKNRYSIRKRRDERKDKPNYAYVVPGYGALCWRWHWHIQRYIYGAPPSFRQQAL</sequence>